<evidence type="ECO:0000313" key="17">
    <source>
        <dbReference type="EMBL" id="WCO66944.1"/>
    </source>
</evidence>
<dbReference type="SUPFAM" id="SSF63737">
    <property type="entry name" value="Leukotriene A4 hydrolase N-terminal domain"/>
    <property type="match status" value="1"/>
</dbReference>
<dbReference type="CDD" id="cd09603">
    <property type="entry name" value="M1_APN_like"/>
    <property type="match status" value="1"/>
</dbReference>
<keyword evidence="9" id="KW-0862">Zinc</keyword>
<dbReference type="InterPro" id="IPR014782">
    <property type="entry name" value="Peptidase_M1_dom"/>
</dbReference>
<dbReference type="Proteomes" id="UP001216390">
    <property type="component" value="Chromosome"/>
</dbReference>
<evidence type="ECO:0000313" key="18">
    <source>
        <dbReference type="Proteomes" id="UP001216390"/>
    </source>
</evidence>
<dbReference type="PROSITE" id="PS51257">
    <property type="entry name" value="PROKAR_LIPOPROTEIN"/>
    <property type="match status" value="1"/>
</dbReference>
<evidence type="ECO:0000256" key="8">
    <source>
        <dbReference type="ARBA" id="ARBA00022801"/>
    </source>
</evidence>
<evidence type="ECO:0000256" key="1">
    <source>
        <dbReference type="ARBA" id="ARBA00000098"/>
    </source>
</evidence>
<accession>A0AAE9Y9N7</accession>
<keyword evidence="14" id="KW-0732">Signal</keyword>
<evidence type="ECO:0000256" key="2">
    <source>
        <dbReference type="ARBA" id="ARBA00001947"/>
    </source>
</evidence>
<dbReference type="Gene3D" id="2.60.40.1730">
    <property type="entry name" value="tricorn interacting facor f3 domain"/>
    <property type="match status" value="1"/>
</dbReference>
<reference evidence="17" key="1">
    <citation type="submission" date="2023-01" db="EMBL/GenBank/DDBJ databases">
        <title>The diversity of Class Acidimicrobiia in South China Sea sediment environments and the proposal of Iamia marina sp. nov., a novel species of the genus Iamia.</title>
        <authorList>
            <person name="He Y."/>
            <person name="Tian X."/>
        </authorList>
    </citation>
    <scope>NUCLEOTIDE SEQUENCE</scope>
    <source>
        <strain evidence="17">DSM 19957</strain>
    </source>
</reference>
<feature type="chain" id="PRO_5042191070" description="Aminopeptidase N" evidence="14">
    <location>
        <begin position="25"/>
        <end position="486"/>
    </location>
</feature>
<evidence type="ECO:0000256" key="3">
    <source>
        <dbReference type="ARBA" id="ARBA00010136"/>
    </source>
</evidence>
<dbReference type="GO" id="GO:0006508">
    <property type="term" value="P:proteolysis"/>
    <property type="evidence" value="ECO:0007669"/>
    <property type="project" value="UniProtKB-KW"/>
</dbReference>
<feature type="region of interest" description="Disordered" evidence="13">
    <location>
        <begin position="28"/>
        <end position="68"/>
    </location>
</feature>
<dbReference type="Pfam" id="PF17900">
    <property type="entry name" value="Peptidase_M1_N"/>
    <property type="match status" value="1"/>
</dbReference>
<evidence type="ECO:0000256" key="13">
    <source>
        <dbReference type="SAM" id="MobiDB-lite"/>
    </source>
</evidence>
<keyword evidence="18" id="KW-1185">Reference proteome</keyword>
<keyword evidence="7" id="KW-0479">Metal-binding</keyword>
<evidence type="ECO:0000256" key="6">
    <source>
        <dbReference type="ARBA" id="ARBA00022670"/>
    </source>
</evidence>
<feature type="signal peptide" evidence="14">
    <location>
        <begin position="1"/>
        <end position="24"/>
    </location>
</feature>
<evidence type="ECO:0000259" key="15">
    <source>
        <dbReference type="Pfam" id="PF01433"/>
    </source>
</evidence>
<name>A0AAE9Y9N7_9ACTN</name>
<dbReference type="Pfam" id="PF01433">
    <property type="entry name" value="Peptidase_M1"/>
    <property type="match status" value="1"/>
</dbReference>
<dbReference type="Gene3D" id="1.10.390.10">
    <property type="entry name" value="Neutral Protease Domain 2"/>
    <property type="match status" value="1"/>
</dbReference>
<dbReference type="RefSeq" id="WP_272736466.1">
    <property type="nucleotide sequence ID" value="NZ_CP116942.1"/>
</dbReference>
<dbReference type="KEGG" id="ima:PO878_20840"/>
<proteinExistence type="inferred from homology"/>
<evidence type="ECO:0000256" key="14">
    <source>
        <dbReference type="SAM" id="SignalP"/>
    </source>
</evidence>
<dbReference type="GO" id="GO:0008237">
    <property type="term" value="F:metallopeptidase activity"/>
    <property type="evidence" value="ECO:0007669"/>
    <property type="project" value="UniProtKB-KW"/>
</dbReference>
<dbReference type="InterPro" id="IPR050344">
    <property type="entry name" value="Peptidase_M1_aminopeptidases"/>
</dbReference>
<comment type="catalytic activity">
    <reaction evidence="1">
        <text>Release of an N-terminal amino acid, Xaa-|-Yaa- from a peptide, amide or arylamide. Xaa is preferably Ala, but may be most amino acids including Pro (slow action). When a terminal hydrophobic residue is followed by a prolyl residue, the two may be released as an intact Xaa-Pro dipeptide.</text>
        <dbReference type="EC" id="3.4.11.2"/>
    </reaction>
</comment>
<dbReference type="EC" id="3.4.11.2" evidence="4"/>
<dbReference type="SUPFAM" id="SSF55486">
    <property type="entry name" value="Metalloproteases ('zincins'), catalytic domain"/>
    <property type="match status" value="1"/>
</dbReference>
<comment type="cofactor">
    <cofactor evidence="2">
        <name>Zn(2+)</name>
        <dbReference type="ChEBI" id="CHEBI:29105"/>
    </cofactor>
</comment>
<dbReference type="PANTHER" id="PTHR11533">
    <property type="entry name" value="PROTEASE M1 ZINC METALLOPROTEASE"/>
    <property type="match status" value="1"/>
</dbReference>
<dbReference type="PRINTS" id="PR00756">
    <property type="entry name" value="ALADIPTASE"/>
</dbReference>
<dbReference type="InterPro" id="IPR042097">
    <property type="entry name" value="Aminopeptidase_N-like_N_sf"/>
</dbReference>
<organism evidence="17 18">
    <name type="scientific">Iamia majanohamensis</name>
    <dbReference type="NCBI Taxonomy" id="467976"/>
    <lineage>
        <taxon>Bacteria</taxon>
        <taxon>Bacillati</taxon>
        <taxon>Actinomycetota</taxon>
        <taxon>Acidimicrobiia</taxon>
        <taxon>Acidimicrobiales</taxon>
        <taxon>Iamiaceae</taxon>
        <taxon>Iamia</taxon>
    </lineage>
</organism>
<keyword evidence="8" id="KW-0378">Hydrolase</keyword>
<comment type="similarity">
    <text evidence="3">Belongs to the peptidase M1 family.</text>
</comment>
<feature type="compositionally biased region" description="Low complexity" evidence="13">
    <location>
        <begin position="30"/>
        <end position="46"/>
    </location>
</feature>
<evidence type="ECO:0000256" key="10">
    <source>
        <dbReference type="ARBA" id="ARBA00023049"/>
    </source>
</evidence>
<dbReference type="InterPro" id="IPR045357">
    <property type="entry name" value="Aminopeptidase_N-like_N"/>
</dbReference>
<evidence type="ECO:0000256" key="5">
    <source>
        <dbReference type="ARBA" id="ARBA00015611"/>
    </source>
</evidence>
<dbReference type="InterPro" id="IPR001930">
    <property type="entry name" value="Peptidase_M1"/>
</dbReference>
<dbReference type="InterPro" id="IPR027268">
    <property type="entry name" value="Peptidase_M4/M1_CTD_sf"/>
</dbReference>
<keyword evidence="10" id="KW-0482">Metalloprotease</keyword>
<evidence type="ECO:0000256" key="9">
    <source>
        <dbReference type="ARBA" id="ARBA00022833"/>
    </source>
</evidence>
<dbReference type="AlphaFoldDB" id="A0AAE9Y9N7"/>
<feature type="domain" description="Peptidase M1 membrane alanine aminopeptidase" evidence="15">
    <location>
        <begin position="334"/>
        <end position="474"/>
    </location>
</feature>
<dbReference type="EMBL" id="CP116942">
    <property type="protein sequence ID" value="WCO66944.1"/>
    <property type="molecule type" value="Genomic_DNA"/>
</dbReference>
<gene>
    <name evidence="17" type="ORF">PO878_20840</name>
</gene>
<sequence>MRPRGWRRPAALVLAAALVLGACGGDDGADGPTTTAPATTEEATTTTDEDAPPGALPTGLGDPLYPDLGAPGLDVQHYDVALEVDEELAASGTVTLTVEATEDLVQVPVDARSLAVEAVTLDGEEVDFALEEPELVVRPDAPIAAGTTFDLAVTYVDDPVIAPEADRLGPGWIIAEDGSYSYTLNEPEATRDWLPSLDHPSDKATWRFAITPPPGTIAVANGVPTAQPADGEDGTWVWELDQPMATYLAQVLVGDWELLERPSDDGIRRIDALLADEVGDHDGLIASTDPQLSYLTSVLGPYPFAAYGVAVVDQQIGLAIEQQTRSLFSADAASPGVGVHELGHQWFGDSVTPAAWSDIWLAESFATYCEWLWAEEDGGPTTGEQAEEALAQRDEDGGPPTDDPTVDTLFGFNVYEGGAVVVEALRREMGDEAFFTLLRTWLADNAGTSVTTEDFTALASEVAGRDLDAFFAAWLSAEDLPDALPA</sequence>
<dbReference type="GO" id="GO:0016285">
    <property type="term" value="F:alanyl aminopeptidase activity"/>
    <property type="evidence" value="ECO:0007669"/>
    <property type="project" value="UniProtKB-EC"/>
</dbReference>
<keyword evidence="6" id="KW-0645">Protease</keyword>
<protein>
    <recommendedName>
        <fullName evidence="5">Aminopeptidase N</fullName>
        <ecNumber evidence="4">3.4.11.2</ecNumber>
    </recommendedName>
    <alternativeName>
        <fullName evidence="11">Alanine aminopeptidase</fullName>
    </alternativeName>
    <alternativeName>
        <fullName evidence="12">Lysyl aminopeptidase</fullName>
    </alternativeName>
</protein>
<dbReference type="GO" id="GO:0008270">
    <property type="term" value="F:zinc ion binding"/>
    <property type="evidence" value="ECO:0007669"/>
    <property type="project" value="InterPro"/>
</dbReference>
<evidence type="ECO:0000256" key="4">
    <source>
        <dbReference type="ARBA" id="ARBA00012564"/>
    </source>
</evidence>
<evidence type="ECO:0000256" key="12">
    <source>
        <dbReference type="ARBA" id="ARBA00031533"/>
    </source>
</evidence>
<feature type="domain" description="Aminopeptidase N-like N-terminal" evidence="16">
    <location>
        <begin position="76"/>
        <end position="248"/>
    </location>
</feature>
<evidence type="ECO:0000259" key="16">
    <source>
        <dbReference type="Pfam" id="PF17900"/>
    </source>
</evidence>
<evidence type="ECO:0000256" key="11">
    <source>
        <dbReference type="ARBA" id="ARBA00029811"/>
    </source>
</evidence>
<evidence type="ECO:0000256" key="7">
    <source>
        <dbReference type="ARBA" id="ARBA00022723"/>
    </source>
</evidence>